<evidence type="ECO:0000256" key="1">
    <source>
        <dbReference type="ARBA" id="ARBA00010333"/>
    </source>
</evidence>
<dbReference type="InterPro" id="IPR001638">
    <property type="entry name" value="Solute-binding_3/MltF_N"/>
</dbReference>
<evidence type="ECO:0000313" key="4">
    <source>
        <dbReference type="EMBL" id="EAR08642.1"/>
    </source>
</evidence>
<comment type="similarity">
    <text evidence="1">Belongs to the bacterial solute-binding protein 3 family.</text>
</comment>
<dbReference type="SMART" id="SM00062">
    <property type="entry name" value="PBPb"/>
    <property type="match status" value="1"/>
</dbReference>
<comment type="caution">
    <text evidence="4">The sequence shown here is derived from an EMBL/GenBank/DDBJ whole genome shotgun (WGS) entry which is preliminary data.</text>
</comment>
<keyword evidence="2" id="KW-0732">Signal</keyword>
<dbReference type="EMBL" id="AAOE01000018">
    <property type="protein sequence ID" value="EAR08642.1"/>
    <property type="molecule type" value="Genomic_DNA"/>
</dbReference>
<proteinExistence type="inferred from homology"/>
<reference evidence="4 5" key="1">
    <citation type="submission" date="2006-02" db="EMBL/GenBank/DDBJ databases">
        <authorList>
            <person name="Pinhassi J."/>
            <person name="Pedros-Alio C."/>
            <person name="Ferriera S."/>
            <person name="Johnson J."/>
            <person name="Kravitz S."/>
            <person name="Halpern A."/>
            <person name="Remington K."/>
            <person name="Beeson K."/>
            <person name="Tran B."/>
            <person name="Rogers Y.-H."/>
            <person name="Friedman R."/>
            <person name="Venter J.C."/>
        </authorList>
    </citation>
    <scope>NUCLEOTIDE SEQUENCE [LARGE SCALE GENOMIC DNA]</scope>
    <source>
        <strain evidence="4 5">MED297</strain>
    </source>
</reference>
<dbReference type="Gene3D" id="3.40.190.10">
    <property type="entry name" value="Periplasmic binding protein-like II"/>
    <property type="match status" value="2"/>
</dbReference>
<feature type="domain" description="Solute-binding protein family 3/N-terminal" evidence="3">
    <location>
        <begin position="10"/>
        <end position="240"/>
    </location>
</feature>
<keyword evidence="5" id="KW-1185">Reference proteome</keyword>
<dbReference type="PANTHER" id="PTHR35936">
    <property type="entry name" value="MEMBRANE-BOUND LYTIC MUREIN TRANSGLYCOSYLASE F"/>
    <property type="match status" value="1"/>
</dbReference>
<evidence type="ECO:0000313" key="5">
    <source>
        <dbReference type="Proteomes" id="UP000005953"/>
    </source>
</evidence>
<dbReference type="SUPFAM" id="SSF53850">
    <property type="entry name" value="Periplasmic binding protein-like II"/>
    <property type="match status" value="1"/>
</dbReference>
<name>A4BGZ6_9GAMM</name>
<dbReference type="STRING" id="314283.MED297_03020"/>
<evidence type="ECO:0000259" key="3">
    <source>
        <dbReference type="SMART" id="SM00062"/>
    </source>
</evidence>
<protein>
    <submittedName>
        <fullName evidence="4">ABC transporter, periplasmic substrate-binding protein, putative</fullName>
    </submittedName>
</protein>
<accession>A4BGZ6</accession>
<gene>
    <name evidence="4" type="ORF">MED297_03020</name>
</gene>
<sequence length="249" mass="28386">MVSFAWATPPYQVVVTDFPYITETNTQGQSIGLGVELLEKISAVTGFDYQITHVPFKRALRMMEHGQADIFVGPYYSDERATYMNYNQYPIYSDYLYFYTRADQPLEDDMQNWQRNYANLATLDIAVIAGWSYGEQFDHHRSELSVIEVESVESALKMLSSGRVDLVAAHDRSVNDAKQQDSDTVPVQKLIPAIYVNHGYFGFSVETVPINFMNAFDKAFQSLRDSGQFDSLLKKYEMSAPVIEAIEID</sequence>
<dbReference type="HOGENOM" id="CLU_064076_8_2_6"/>
<evidence type="ECO:0000256" key="2">
    <source>
        <dbReference type="ARBA" id="ARBA00022729"/>
    </source>
</evidence>
<dbReference type="Pfam" id="PF00497">
    <property type="entry name" value="SBP_bac_3"/>
    <property type="match status" value="1"/>
</dbReference>
<dbReference type="PANTHER" id="PTHR35936:SF25">
    <property type="entry name" value="ABC TRANSPORTER SUBSTRATE-BINDING PROTEIN"/>
    <property type="match status" value="1"/>
</dbReference>
<organism evidence="4 5">
    <name type="scientific">Reinekea blandensis MED297</name>
    <dbReference type="NCBI Taxonomy" id="314283"/>
    <lineage>
        <taxon>Bacteria</taxon>
        <taxon>Pseudomonadati</taxon>
        <taxon>Pseudomonadota</taxon>
        <taxon>Gammaproteobacteria</taxon>
        <taxon>Oceanospirillales</taxon>
        <taxon>Saccharospirillaceae</taxon>
        <taxon>Reinekea</taxon>
    </lineage>
</organism>
<dbReference type="AlphaFoldDB" id="A4BGZ6"/>
<dbReference type="Proteomes" id="UP000005953">
    <property type="component" value="Unassembled WGS sequence"/>
</dbReference>